<dbReference type="InterPro" id="IPR034447">
    <property type="entry name" value="RRM_SRSF11"/>
</dbReference>
<feature type="compositionally biased region" description="Basic residues" evidence="2">
    <location>
        <begin position="413"/>
        <end position="477"/>
    </location>
</feature>
<reference evidence="4" key="1">
    <citation type="submission" date="2018-09" db="EMBL/GenBank/DDBJ databases">
        <title>Common duck and Muscovy duck high density SNP chip.</title>
        <authorList>
            <person name="Vignal A."/>
            <person name="Thebault N."/>
            <person name="Warren W.C."/>
        </authorList>
    </citation>
    <scope>NUCLEOTIDE SEQUENCE [LARGE SCALE GENOMIC DNA]</scope>
</reference>
<feature type="compositionally biased region" description="Basic and acidic residues" evidence="2">
    <location>
        <begin position="571"/>
        <end position="587"/>
    </location>
</feature>
<dbReference type="PANTHER" id="PTHR32343:SF6">
    <property type="entry name" value="SERINE_ARGININE-RICH SPLICING FACTOR 11"/>
    <property type="match status" value="1"/>
</dbReference>
<dbReference type="GO" id="GO:0005654">
    <property type="term" value="C:nucleoplasm"/>
    <property type="evidence" value="ECO:0007669"/>
    <property type="project" value="TreeGrafter"/>
</dbReference>
<dbReference type="PANTHER" id="PTHR32343">
    <property type="entry name" value="SERINE/ARGININE-RICH SPLICING FACTOR"/>
    <property type="match status" value="1"/>
</dbReference>
<name>A0A8C3B755_CAIMO</name>
<reference evidence="4" key="2">
    <citation type="submission" date="2025-08" db="UniProtKB">
        <authorList>
            <consortium name="Ensembl"/>
        </authorList>
    </citation>
    <scope>IDENTIFICATION</scope>
</reference>
<dbReference type="Proteomes" id="UP000694556">
    <property type="component" value="Chromosome 8"/>
</dbReference>
<keyword evidence="5" id="KW-1185">Reference proteome</keyword>
<dbReference type="GO" id="GO:0008380">
    <property type="term" value="P:RNA splicing"/>
    <property type="evidence" value="ECO:0007669"/>
    <property type="project" value="InterPro"/>
</dbReference>
<feature type="compositionally biased region" description="Basic and acidic residues" evidence="2">
    <location>
        <begin position="549"/>
        <end position="564"/>
    </location>
</feature>
<dbReference type="AlphaFoldDB" id="A0A8C3B755"/>
<dbReference type="FunFam" id="3.30.70.330:FF:000084">
    <property type="entry name" value="Serine/arginine-rich splicing factor 11 isoform 1"/>
    <property type="match status" value="1"/>
</dbReference>
<feature type="compositionally biased region" description="Basic and acidic residues" evidence="2">
    <location>
        <begin position="638"/>
        <end position="682"/>
    </location>
</feature>
<dbReference type="PROSITE" id="PS50102">
    <property type="entry name" value="RRM"/>
    <property type="match status" value="1"/>
</dbReference>
<dbReference type="InterPro" id="IPR012677">
    <property type="entry name" value="Nucleotide-bd_a/b_plait_sf"/>
</dbReference>
<dbReference type="SMART" id="SM00360">
    <property type="entry name" value="RRM"/>
    <property type="match status" value="1"/>
</dbReference>
<dbReference type="SUPFAM" id="SSF54928">
    <property type="entry name" value="RNA-binding domain, RBD"/>
    <property type="match status" value="1"/>
</dbReference>
<proteinExistence type="predicted"/>
<feature type="compositionally biased region" description="Basic residues" evidence="2">
    <location>
        <begin position="503"/>
        <end position="548"/>
    </location>
</feature>
<feature type="region of interest" description="Disordered" evidence="2">
    <location>
        <begin position="402"/>
        <end position="587"/>
    </location>
</feature>
<accession>A0A8C3B755</accession>
<sequence>MQGALLMAAVPPVLLSARPSRCILEAPGPPGAAAAAPRLPRPRSPWPRPRPARFSCPLLRAARSSPCGTAGPGSSAARPKPERGCPGRALRAAAAIPSLGRRHRPGAWRGPAQRPPRAQGGSSGRHGPGPGPGAIWRTEKRHQKGWGWEESGYKAGHVGREARPGAACWQQNGGSECRPNNLENTVNIRTSGGAMASSSGTDVIQVTNVSPSASSEQMRTLFGFLGKIEELRLFPPDDSPLPVSSRVCFVKFHDPDSAVVAQHLTNTVFVDRALIVVPYAEGVIPDETKALSLLAPANAVAGLLPGGGLLPTPNPLSQIGAVPLAALGAPALDPALAALGLPGANLNSQSLAADQLLKLMSTVDPKLNHVAAGLVSPSLKSDTSSKEIEEAMKRVREAQSLISAAIEPDKKDEKRRHSRSRSRSRRRRTPSSSRHRRSRSRSRRRSHSKSRSRRRSKSPRRRRSHSRERSRRSRSTSKTRDKKKEEKEKKRSKTPPKSYSTTRRSRSTSRERRRRRSRSGTRSPKKPRSPKRKMSRSPSPRRHKKEKKKDKDKERSRDERERSTSKKKKSKDKEKDRERKSESDKDVKVCFKNLFIHHLYCSINLKPSGALKANCNFYFFISAKQVTRDYDEEEQGYDSEKEKKEEKKMADSSPKVKESAADKGSGDSSRESKVNGDDHHEEDMDMSD</sequence>
<organism evidence="4 5">
    <name type="scientific">Cairina moschata</name>
    <name type="common">Muscovy duck</name>
    <dbReference type="NCBI Taxonomy" id="8855"/>
    <lineage>
        <taxon>Eukaryota</taxon>
        <taxon>Metazoa</taxon>
        <taxon>Chordata</taxon>
        <taxon>Craniata</taxon>
        <taxon>Vertebrata</taxon>
        <taxon>Euteleostomi</taxon>
        <taxon>Archelosauria</taxon>
        <taxon>Archosauria</taxon>
        <taxon>Dinosauria</taxon>
        <taxon>Saurischia</taxon>
        <taxon>Theropoda</taxon>
        <taxon>Coelurosauria</taxon>
        <taxon>Aves</taxon>
        <taxon>Neognathae</taxon>
        <taxon>Galloanserae</taxon>
        <taxon>Anseriformes</taxon>
        <taxon>Anatidae</taxon>
        <taxon>Anatinae</taxon>
        <taxon>Cairina</taxon>
    </lineage>
</organism>
<evidence type="ECO:0000256" key="2">
    <source>
        <dbReference type="SAM" id="MobiDB-lite"/>
    </source>
</evidence>
<dbReference type="Ensembl" id="ENSCMMT00000001103.1">
    <property type="protein sequence ID" value="ENSCMMP00000000977.1"/>
    <property type="gene ID" value="ENSCMMG00000000659.1"/>
</dbReference>
<evidence type="ECO:0000313" key="4">
    <source>
        <dbReference type="Ensembl" id="ENSCMMP00000000977.1"/>
    </source>
</evidence>
<feature type="compositionally biased region" description="Basic and acidic residues" evidence="2">
    <location>
        <begin position="478"/>
        <end position="489"/>
    </location>
</feature>
<keyword evidence="1" id="KW-0694">RNA-binding</keyword>
<feature type="region of interest" description="Disordered" evidence="2">
    <location>
        <begin position="26"/>
        <end position="143"/>
    </location>
</feature>
<evidence type="ECO:0000259" key="3">
    <source>
        <dbReference type="PROSITE" id="PS50102"/>
    </source>
</evidence>
<evidence type="ECO:0000256" key="1">
    <source>
        <dbReference type="PROSITE-ProRule" id="PRU00176"/>
    </source>
</evidence>
<dbReference type="Pfam" id="PF00076">
    <property type="entry name" value="RRM_1"/>
    <property type="match status" value="1"/>
</dbReference>
<reference evidence="4" key="3">
    <citation type="submission" date="2025-09" db="UniProtKB">
        <authorList>
            <consortium name="Ensembl"/>
        </authorList>
    </citation>
    <scope>IDENTIFICATION</scope>
</reference>
<protein>
    <submittedName>
        <fullName evidence="4">Serine and arginine rich splicing factor 11</fullName>
    </submittedName>
</protein>
<evidence type="ECO:0000313" key="5">
    <source>
        <dbReference type="Proteomes" id="UP000694556"/>
    </source>
</evidence>
<feature type="domain" description="RRM" evidence="3">
    <location>
        <begin position="202"/>
        <end position="282"/>
    </location>
</feature>
<feature type="region of interest" description="Disordered" evidence="2">
    <location>
        <begin position="629"/>
        <end position="688"/>
    </location>
</feature>
<dbReference type="GO" id="GO:0003723">
    <property type="term" value="F:RNA binding"/>
    <property type="evidence" value="ECO:0007669"/>
    <property type="project" value="UniProtKB-UniRule"/>
</dbReference>
<dbReference type="InterPro" id="IPR035979">
    <property type="entry name" value="RBD_domain_sf"/>
</dbReference>
<dbReference type="CDD" id="cd12518">
    <property type="entry name" value="RRM_SRSF11"/>
    <property type="match status" value="1"/>
</dbReference>
<dbReference type="InterPro" id="IPR000504">
    <property type="entry name" value="RRM_dom"/>
</dbReference>
<dbReference type="Gene3D" id="3.30.70.330">
    <property type="match status" value="1"/>
</dbReference>